<organism evidence="2 3">
    <name type="scientific">Neptuniibacter pectenicola</name>
    <dbReference type="NCBI Taxonomy" id="1806669"/>
    <lineage>
        <taxon>Bacteria</taxon>
        <taxon>Pseudomonadati</taxon>
        <taxon>Pseudomonadota</taxon>
        <taxon>Gammaproteobacteria</taxon>
        <taxon>Oceanospirillales</taxon>
        <taxon>Oceanospirillaceae</taxon>
        <taxon>Neptuniibacter</taxon>
    </lineage>
</organism>
<dbReference type="RefSeq" id="WP_342853754.1">
    <property type="nucleotide sequence ID" value="NZ_JBBMRA010000002.1"/>
</dbReference>
<keyword evidence="3" id="KW-1185">Reference proteome</keyword>
<feature type="domain" description="DUF1835" evidence="1">
    <location>
        <begin position="4"/>
        <end position="114"/>
    </location>
</feature>
<dbReference type="InterPro" id="IPR014973">
    <property type="entry name" value="DUF1835"/>
</dbReference>
<gene>
    <name evidence="2" type="ORF">WNY58_03600</name>
</gene>
<dbReference type="Proteomes" id="UP001449225">
    <property type="component" value="Unassembled WGS sequence"/>
</dbReference>
<dbReference type="EMBL" id="JBBMRA010000002">
    <property type="protein sequence ID" value="MEM5535472.1"/>
    <property type="molecule type" value="Genomic_DNA"/>
</dbReference>
<proteinExistence type="predicted"/>
<comment type="caution">
    <text evidence="2">The sequence shown here is derived from an EMBL/GenBank/DDBJ whole genome shotgun (WGS) entry which is preliminary data.</text>
</comment>
<evidence type="ECO:0000259" key="1">
    <source>
        <dbReference type="Pfam" id="PF08874"/>
    </source>
</evidence>
<evidence type="ECO:0000313" key="2">
    <source>
        <dbReference type="EMBL" id="MEM5535472.1"/>
    </source>
</evidence>
<name>A0ABU9TP32_9GAMM</name>
<reference evidence="2 3" key="1">
    <citation type="submission" date="2024-03" db="EMBL/GenBank/DDBJ databases">
        <title>Community enrichment and isolation of bacterial strains for fucoidan degradation.</title>
        <authorList>
            <person name="Sichert A."/>
        </authorList>
    </citation>
    <scope>NUCLEOTIDE SEQUENCE [LARGE SCALE GENOMIC DNA]</scope>
    <source>
        <strain evidence="2 3">AS76</strain>
    </source>
</reference>
<dbReference type="Pfam" id="PF08874">
    <property type="entry name" value="DUF1835"/>
    <property type="match status" value="1"/>
</dbReference>
<accession>A0ABU9TP32</accession>
<protein>
    <submittedName>
        <fullName evidence="2">DUF1835 domain-containing protein</fullName>
    </submittedName>
</protein>
<sequence>MKLHITNGDCTGEMLNDSPHITGEVLCWRDLLHDGPVQSLPYDTYVSTRTTYLMALLERGEYSGDINEQAIMADFMARKEVLDRIAQYDEVVLWFEHDLYDQLQLIEICHRLLASDVALPPLSLICINHHPEVPFFHGLGNLTLEMMNDLFHQRTSLSRAQVDRAASLWPLLTAPSPEPLAVMAQKEIPGWPFMADALRRFCLEYPSLETGLTLTQTYLLLTLLKAPDELPALAHHLTGAEQSGRLPGGVSAEQRYYEILTGPARFKRIFHHLQALEVAPFMGDLSVRYELNRLLHAATPYIAKRLVNNEAVYSLTTAGAEALQMRRQWQSVNTMDLWRGGVHITSDQCWLWDQRNACFCIET</sequence>
<evidence type="ECO:0000313" key="3">
    <source>
        <dbReference type="Proteomes" id="UP001449225"/>
    </source>
</evidence>